<protein>
    <submittedName>
        <fullName evidence="2">60S ribosomal protein L10a-like</fullName>
    </submittedName>
</protein>
<reference evidence="2" key="1">
    <citation type="submission" date="2025-08" db="UniProtKB">
        <authorList>
            <consortium name="RefSeq"/>
        </authorList>
    </citation>
    <scope>IDENTIFICATION</scope>
</reference>
<dbReference type="KEGG" id="bany:112046349"/>
<evidence type="ECO:0000313" key="1">
    <source>
        <dbReference type="Proteomes" id="UP001652582"/>
    </source>
</evidence>
<dbReference type="RefSeq" id="XP_023938742.1">
    <property type="nucleotide sequence ID" value="XM_024082974.1"/>
</dbReference>
<dbReference type="OrthoDB" id="2449818at2759"/>
<dbReference type="InterPro" id="IPR023674">
    <property type="entry name" value="Ribosomal_uL1-like"/>
</dbReference>
<evidence type="ECO:0000313" key="2">
    <source>
        <dbReference type="RefSeq" id="XP_023938742.1"/>
    </source>
</evidence>
<dbReference type="SUPFAM" id="SSF56808">
    <property type="entry name" value="Ribosomal protein L1"/>
    <property type="match status" value="1"/>
</dbReference>
<dbReference type="AlphaFoldDB" id="A0A6J1N0R9"/>
<organism evidence="1 2">
    <name type="scientific">Bicyclus anynana</name>
    <name type="common">Squinting bush brown butterfly</name>
    <dbReference type="NCBI Taxonomy" id="110368"/>
    <lineage>
        <taxon>Eukaryota</taxon>
        <taxon>Metazoa</taxon>
        <taxon>Ecdysozoa</taxon>
        <taxon>Arthropoda</taxon>
        <taxon>Hexapoda</taxon>
        <taxon>Insecta</taxon>
        <taxon>Pterygota</taxon>
        <taxon>Neoptera</taxon>
        <taxon>Endopterygota</taxon>
        <taxon>Lepidoptera</taxon>
        <taxon>Glossata</taxon>
        <taxon>Ditrysia</taxon>
        <taxon>Papilionoidea</taxon>
        <taxon>Nymphalidae</taxon>
        <taxon>Satyrinae</taxon>
        <taxon>Satyrini</taxon>
        <taxon>Mycalesina</taxon>
        <taxon>Bicyclus</taxon>
    </lineage>
</organism>
<sequence length="196" mass="22279">MWKISREKLYECVNIIVQSSKQETSNILDMIELQITLKNFAPLRNRRVQAKKTRQSVSNQHRQKLRSLGLPVAPTKARKNLTRNKKIKVLTRKYKALLSSETFMQDIPRLLNFGTNGDDAPISSGGPGQSNEGSNDRNKKLLRLAIVVGHVDMAPDELAQNLYSCVNLLIPLLKKQWLNVRHLHVKSTLGVAQKLY</sequence>
<gene>
    <name evidence="2" type="primary">LOC112046349</name>
</gene>
<dbReference type="GeneID" id="112046349"/>
<proteinExistence type="predicted"/>
<dbReference type="Gene3D" id="3.30.190.20">
    <property type="match status" value="2"/>
</dbReference>
<accession>A0A6J1N0R9</accession>
<name>A0A6J1N0R9_BICAN</name>
<keyword evidence="1" id="KW-1185">Reference proteome</keyword>
<dbReference type="Proteomes" id="UP001652582">
    <property type="component" value="Chromosome Z"/>
</dbReference>